<name>A0AAX1UH26_CERSP</name>
<dbReference type="AlphaFoldDB" id="A0AAX1UH26"/>
<sequence>MDAETEAALVAAGRRYFADRRAKVPGFVRRTFGLRGTLGLHRHALGWDILKAPINVALSPLFVASRLGALAADGLSARGIARWLRARRILLPTAVARETERRIVADLLELPWRQGGSGYSRDALAEAMLAEPALRALIQRRLEAGVEARVAARLGDYSGTRSAVAEMTTAMGSLGAGALAFNALTPGVLSLAPALSAILAHQAALAAFPLGGALGSVWLGLFPVAASPLQTGAVVVSLMMAGSILAAFAGVVADPIQTRLGIHDRRLNRLIDALEDEFTGSGRHGFVAREHYLARMMDLADAGMATLRLFRG</sequence>
<dbReference type="EMBL" id="QWGP01000026">
    <property type="protein sequence ID" value="RHZ92164.1"/>
    <property type="molecule type" value="Genomic_DNA"/>
</dbReference>
<gene>
    <name evidence="2" type="ORF">D1114_18220</name>
</gene>
<evidence type="ECO:0000256" key="1">
    <source>
        <dbReference type="SAM" id="Phobius"/>
    </source>
</evidence>
<reference evidence="2 3" key="1">
    <citation type="submission" date="2018-08" db="EMBL/GenBank/DDBJ databases">
        <title>Draft genome sequence of Rhodobacter sphaeroides FY.</title>
        <authorList>
            <person name="Rayyan A."/>
            <person name="Meyer T.E."/>
            <person name="Kyndt J.A."/>
        </authorList>
    </citation>
    <scope>NUCLEOTIDE SEQUENCE [LARGE SCALE GENOMIC DNA]</scope>
    <source>
        <strain evidence="2 3">FY</strain>
    </source>
</reference>
<evidence type="ECO:0000313" key="3">
    <source>
        <dbReference type="Proteomes" id="UP000266305"/>
    </source>
</evidence>
<dbReference type="Proteomes" id="UP000266305">
    <property type="component" value="Unassembled WGS sequence"/>
</dbReference>
<dbReference type="Pfam" id="PF20340">
    <property type="entry name" value="DUF6635"/>
    <property type="match status" value="1"/>
</dbReference>
<protein>
    <submittedName>
        <fullName evidence="2">Uncharacterized protein</fullName>
    </submittedName>
</protein>
<keyword evidence="1" id="KW-1133">Transmembrane helix</keyword>
<dbReference type="InterPro" id="IPR046575">
    <property type="entry name" value="DUF6635"/>
</dbReference>
<feature type="transmembrane region" description="Helical" evidence="1">
    <location>
        <begin position="232"/>
        <end position="253"/>
    </location>
</feature>
<comment type="caution">
    <text evidence="2">The sequence shown here is derived from an EMBL/GenBank/DDBJ whole genome shotgun (WGS) entry which is preliminary data.</text>
</comment>
<keyword evidence="1" id="KW-0812">Transmembrane</keyword>
<proteinExistence type="predicted"/>
<organism evidence="2 3">
    <name type="scientific">Cereibacter sphaeroides</name>
    <name type="common">Rhodobacter sphaeroides</name>
    <dbReference type="NCBI Taxonomy" id="1063"/>
    <lineage>
        <taxon>Bacteria</taxon>
        <taxon>Pseudomonadati</taxon>
        <taxon>Pseudomonadota</taxon>
        <taxon>Alphaproteobacteria</taxon>
        <taxon>Rhodobacterales</taxon>
        <taxon>Paracoccaceae</taxon>
        <taxon>Cereibacter</taxon>
    </lineage>
</organism>
<feature type="transmembrane region" description="Helical" evidence="1">
    <location>
        <begin position="170"/>
        <end position="192"/>
    </location>
</feature>
<dbReference type="RefSeq" id="WP_119000996.1">
    <property type="nucleotide sequence ID" value="NZ_QWGP01000026.1"/>
</dbReference>
<feature type="transmembrane region" description="Helical" evidence="1">
    <location>
        <begin position="204"/>
        <end position="226"/>
    </location>
</feature>
<evidence type="ECO:0000313" key="2">
    <source>
        <dbReference type="EMBL" id="RHZ92164.1"/>
    </source>
</evidence>
<accession>A0AAX1UH26</accession>
<keyword evidence="1" id="KW-0472">Membrane</keyword>